<keyword evidence="5" id="KW-1185">Reference proteome</keyword>
<evidence type="ECO:0000313" key="5">
    <source>
        <dbReference type="Proteomes" id="UP000186922"/>
    </source>
</evidence>
<dbReference type="PANTHER" id="PTHR11461:SF211">
    <property type="entry name" value="GH10112P-RELATED"/>
    <property type="match status" value="1"/>
</dbReference>
<evidence type="ECO:0000259" key="3">
    <source>
        <dbReference type="SMART" id="SM00093"/>
    </source>
</evidence>
<dbReference type="OrthoDB" id="671595at2759"/>
<evidence type="ECO:0000313" key="4">
    <source>
        <dbReference type="EMBL" id="GAU88342.1"/>
    </source>
</evidence>
<dbReference type="InterPro" id="IPR036186">
    <property type="entry name" value="Serpin_sf"/>
</dbReference>
<dbReference type="InterPro" id="IPR042178">
    <property type="entry name" value="Serpin_sf_1"/>
</dbReference>
<dbReference type="SMART" id="SM00093">
    <property type="entry name" value="SERPIN"/>
    <property type="match status" value="1"/>
</dbReference>
<dbReference type="Proteomes" id="UP000186922">
    <property type="component" value="Unassembled WGS sequence"/>
</dbReference>
<dbReference type="InterPro" id="IPR023795">
    <property type="entry name" value="Serpin_CS"/>
</dbReference>
<proteinExistence type="inferred from homology"/>
<dbReference type="PANTHER" id="PTHR11461">
    <property type="entry name" value="SERINE PROTEASE INHIBITOR, SERPIN"/>
    <property type="match status" value="1"/>
</dbReference>
<evidence type="ECO:0000256" key="1">
    <source>
        <dbReference type="ARBA" id="ARBA00009500"/>
    </source>
</evidence>
<gene>
    <name evidence="4" type="primary">RvY_01056-1</name>
    <name evidence="4" type="synonym">RvY_01056.1</name>
    <name evidence="4" type="ORF">RvY_01056</name>
</gene>
<dbReference type="SUPFAM" id="SSF56574">
    <property type="entry name" value="Serpins"/>
    <property type="match status" value="1"/>
</dbReference>
<sequence length="394" mass="44349">MDNLENLRASLDDFSLKLYGVIASQSSHDNIFLSPLSISSALLLVYVGANNETKKEIEHALQLSKSFGGEREDVLAAYQEVLRVFVPGKDEDSGEASYQLALANKAYVRQDLTLKPQFEQTIISQLNSEVGKVDFQGNTEGVRQEINQWVEKQTNNKIKDLLASGSIDAHTLMVLVNAIYFKADWLDKFSESDTKKEKFATAGGGESDVDMMYITKKIHYYDNFEDQEQAGKVPRFQVAVIPYKQREMSMLVLLPENKNGLADLERHFDMQTLKHLYQNTANRKVHLRLPRFKLEQSYDLVDVLQKMGIQTLFASADLSGIADGGLSVSGAVHKAFVEVNEKGTEAAAATAIMMTRMMVIEREPVEFRADHPFLFAIRHEPTRLITFMGRVAKP</sequence>
<feature type="domain" description="Serpin" evidence="3">
    <location>
        <begin position="16"/>
        <end position="394"/>
    </location>
</feature>
<dbReference type="EMBL" id="BDGG01000001">
    <property type="protein sequence ID" value="GAU88342.1"/>
    <property type="molecule type" value="Genomic_DNA"/>
</dbReference>
<dbReference type="CDD" id="cd19590">
    <property type="entry name" value="serpin_thermopin-like"/>
    <property type="match status" value="1"/>
</dbReference>
<dbReference type="Pfam" id="PF00079">
    <property type="entry name" value="Serpin"/>
    <property type="match status" value="1"/>
</dbReference>
<protein>
    <recommendedName>
        <fullName evidence="3">Serpin domain-containing protein</fullName>
    </recommendedName>
</protein>
<dbReference type="PROSITE" id="PS00284">
    <property type="entry name" value="SERPIN"/>
    <property type="match status" value="1"/>
</dbReference>
<dbReference type="STRING" id="947166.A0A1D1UL25"/>
<dbReference type="Gene3D" id="3.30.497.10">
    <property type="entry name" value="Antithrombin, subunit I, domain 2"/>
    <property type="match status" value="1"/>
</dbReference>
<organism evidence="4 5">
    <name type="scientific">Ramazzottius varieornatus</name>
    <name type="common">Water bear</name>
    <name type="synonym">Tardigrade</name>
    <dbReference type="NCBI Taxonomy" id="947166"/>
    <lineage>
        <taxon>Eukaryota</taxon>
        <taxon>Metazoa</taxon>
        <taxon>Ecdysozoa</taxon>
        <taxon>Tardigrada</taxon>
        <taxon>Eutardigrada</taxon>
        <taxon>Parachela</taxon>
        <taxon>Hypsibioidea</taxon>
        <taxon>Ramazzottiidae</taxon>
        <taxon>Ramazzottius</taxon>
    </lineage>
</organism>
<dbReference type="AlphaFoldDB" id="A0A1D1UL25"/>
<name>A0A1D1UL25_RAMVA</name>
<accession>A0A1D1UL25</accession>
<comment type="caution">
    <text evidence="4">The sequence shown here is derived from an EMBL/GenBank/DDBJ whole genome shotgun (WGS) entry which is preliminary data.</text>
</comment>
<dbReference type="Gene3D" id="2.30.39.10">
    <property type="entry name" value="Alpha-1-antitrypsin, domain 1"/>
    <property type="match status" value="1"/>
</dbReference>
<comment type="similarity">
    <text evidence="1 2">Belongs to the serpin family.</text>
</comment>
<dbReference type="InterPro" id="IPR023796">
    <property type="entry name" value="Serpin_dom"/>
</dbReference>
<evidence type="ECO:0000256" key="2">
    <source>
        <dbReference type="RuleBase" id="RU000411"/>
    </source>
</evidence>
<dbReference type="GO" id="GO:0004867">
    <property type="term" value="F:serine-type endopeptidase inhibitor activity"/>
    <property type="evidence" value="ECO:0007669"/>
    <property type="project" value="InterPro"/>
</dbReference>
<dbReference type="InterPro" id="IPR000215">
    <property type="entry name" value="Serpin_fam"/>
</dbReference>
<dbReference type="GO" id="GO:0005615">
    <property type="term" value="C:extracellular space"/>
    <property type="evidence" value="ECO:0007669"/>
    <property type="project" value="InterPro"/>
</dbReference>
<reference evidence="4 5" key="1">
    <citation type="journal article" date="2016" name="Nat. Commun.">
        <title>Extremotolerant tardigrade genome and improved radiotolerance of human cultured cells by tardigrade-unique protein.</title>
        <authorList>
            <person name="Hashimoto T."/>
            <person name="Horikawa D.D."/>
            <person name="Saito Y."/>
            <person name="Kuwahara H."/>
            <person name="Kozuka-Hata H."/>
            <person name="Shin-I T."/>
            <person name="Minakuchi Y."/>
            <person name="Ohishi K."/>
            <person name="Motoyama A."/>
            <person name="Aizu T."/>
            <person name="Enomoto A."/>
            <person name="Kondo K."/>
            <person name="Tanaka S."/>
            <person name="Hara Y."/>
            <person name="Koshikawa S."/>
            <person name="Sagara H."/>
            <person name="Miura T."/>
            <person name="Yokobori S."/>
            <person name="Miyagawa K."/>
            <person name="Suzuki Y."/>
            <person name="Kubo T."/>
            <person name="Oyama M."/>
            <person name="Kohara Y."/>
            <person name="Fujiyama A."/>
            <person name="Arakawa K."/>
            <person name="Katayama T."/>
            <person name="Toyoda A."/>
            <person name="Kunieda T."/>
        </authorList>
    </citation>
    <scope>NUCLEOTIDE SEQUENCE [LARGE SCALE GENOMIC DNA]</scope>
    <source>
        <strain evidence="4 5">YOKOZUNA-1</strain>
    </source>
</reference>
<dbReference type="InterPro" id="IPR042185">
    <property type="entry name" value="Serpin_sf_2"/>
</dbReference>